<dbReference type="InterPro" id="IPR000100">
    <property type="entry name" value="RNase_P"/>
</dbReference>
<dbReference type="Pfam" id="PF00825">
    <property type="entry name" value="Ribonuclease_P"/>
    <property type="match status" value="1"/>
</dbReference>
<dbReference type="Proteomes" id="UP000326509">
    <property type="component" value="Unassembled WGS sequence"/>
</dbReference>
<dbReference type="OrthoDB" id="1524972at2"/>
<evidence type="ECO:0000313" key="9">
    <source>
        <dbReference type="EMBL" id="GER58631.1"/>
    </source>
</evidence>
<evidence type="ECO:0000313" key="10">
    <source>
        <dbReference type="Proteomes" id="UP000326509"/>
    </source>
</evidence>
<dbReference type="GO" id="GO:0001682">
    <property type="term" value="P:tRNA 5'-leader removal"/>
    <property type="evidence" value="ECO:0007669"/>
    <property type="project" value="UniProtKB-UniRule"/>
</dbReference>
<evidence type="ECO:0000256" key="2">
    <source>
        <dbReference type="ARBA" id="ARBA00022694"/>
    </source>
</evidence>
<name>A0A5J4IYJ7_9FLAO</name>
<keyword evidence="3 7" id="KW-0540">Nuclease</keyword>
<dbReference type="InterPro" id="IPR020568">
    <property type="entry name" value="Ribosomal_Su5_D2-typ_SF"/>
</dbReference>
<organism evidence="9 10">
    <name type="scientific">Patiriisocius marinus</name>
    <dbReference type="NCBI Taxonomy" id="1397112"/>
    <lineage>
        <taxon>Bacteria</taxon>
        <taxon>Pseudomonadati</taxon>
        <taxon>Bacteroidota</taxon>
        <taxon>Flavobacteriia</taxon>
        <taxon>Flavobacteriales</taxon>
        <taxon>Flavobacteriaceae</taxon>
        <taxon>Patiriisocius</taxon>
    </lineage>
</organism>
<dbReference type="GO" id="GO:0030677">
    <property type="term" value="C:ribonuclease P complex"/>
    <property type="evidence" value="ECO:0007669"/>
    <property type="project" value="TreeGrafter"/>
</dbReference>
<proteinExistence type="inferred from homology"/>
<dbReference type="InterPro" id="IPR014721">
    <property type="entry name" value="Ribsml_uS5_D2-typ_fold_subgr"/>
</dbReference>
<protein>
    <recommendedName>
        <fullName evidence="7 8">Ribonuclease P protein component</fullName>
        <shortName evidence="7">RNase P protein</shortName>
        <shortName evidence="7">RNaseP protein</shortName>
        <ecNumber evidence="7 8">3.1.26.5</ecNumber>
    </recommendedName>
    <alternativeName>
        <fullName evidence="7">Protein C5</fullName>
    </alternativeName>
</protein>
<evidence type="ECO:0000256" key="7">
    <source>
        <dbReference type="HAMAP-Rule" id="MF_00227"/>
    </source>
</evidence>
<dbReference type="EC" id="3.1.26.5" evidence="7 8"/>
<sequence>MGLTFPKQEKLKSRKAIKQLFEDGKGISKYPIKLLYLPVENVDYNQAGFAVPKRNFKLAVTRNKLKRLLREAYRLHKTELIEKDGTNFVILFIYVGRTELPFATLEKTMFKLLKKLNNETL</sequence>
<keyword evidence="6 7" id="KW-0694">RNA-binding</keyword>
<dbReference type="InterPro" id="IPR020539">
    <property type="entry name" value="RNase_P_CS"/>
</dbReference>
<dbReference type="PANTHER" id="PTHR33992:SF1">
    <property type="entry name" value="RIBONUCLEASE P PROTEIN COMPONENT"/>
    <property type="match status" value="1"/>
</dbReference>
<dbReference type="EMBL" id="BKCG01000001">
    <property type="protein sequence ID" value="GER58631.1"/>
    <property type="molecule type" value="Genomic_DNA"/>
</dbReference>
<gene>
    <name evidence="7" type="primary">rnpA</name>
    <name evidence="9" type="ORF">ULMA_07390</name>
</gene>
<dbReference type="RefSeq" id="WP_151672697.1">
    <property type="nucleotide sequence ID" value="NZ_BKCG01000001.1"/>
</dbReference>
<dbReference type="GO" id="GO:0042781">
    <property type="term" value="F:3'-tRNA processing endoribonuclease activity"/>
    <property type="evidence" value="ECO:0007669"/>
    <property type="project" value="TreeGrafter"/>
</dbReference>
<evidence type="ECO:0000256" key="6">
    <source>
        <dbReference type="ARBA" id="ARBA00022884"/>
    </source>
</evidence>
<keyword evidence="4 7" id="KW-0255">Endonuclease</keyword>
<comment type="caution">
    <text evidence="9">The sequence shown here is derived from an EMBL/GenBank/DDBJ whole genome shotgun (WGS) entry which is preliminary data.</text>
</comment>
<dbReference type="SUPFAM" id="SSF54211">
    <property type="entry name" value="Ribosomal protein S5 domain 2-like"/>
    <property type="match status" value="1"/>
</dbReference>
<dbReference type="HAMAP" id="MF_00227">
    <property type="entry name" value="RNase_P"/>
    <property type="match status" value="1"/>
</dbReference>
<dbReference type="GO" id="GO:0000049">
    <property type="term" value="F:tRNA binding"/>
    <property type="evidence" value="ECO:0007669"/>
    <property type="project" value="UniProtKB-UniRule"/>
</dbReference>
<evidence type="ECO:0000256" key="3">
    <source>
        <dbReference type="ARBA" id="ARBA00022722"/>
    </source>
</evidence>
<evidence type="ECO:0000256" key="8">
    <source>
        <dbReference type="NCBIfam" id="TIGR00188"/>
    </source>
</evidence>
<dbReference type="GO" id="GO:0004526">
    <property type="term" value="F:ribonuclease P activity"/>
    <property type="evidence" value="ECO:0007669"/>
    <property type="project" value="UniProtKB-UniRule"/>
</dbReference>
<comment type="similarity">
    <text evidence="7">Belongs to the RnpA family.</text>
</comment>
<evidence type="ECO:0000256" key="1">
    <source>
        <dbReference type="ARBA" id="ARBA00002663"/>
    </source>
</evidence>
<dbReference type="PROSITE" id="PS00648">
    <property type="entry name" value="RIBONUCLEASE_P"/>
    <property type="match status" value="1"/>
</dbReference>
<keyword evidence="5 7" id="KW-0378">Hydrolase</keyword>
<reference evidence="9 10" key="1">
    <citation type="submission" date="2019-08" db="EMBL/GenBank/DDBJ databases">
        <title>Draft genome sequence of Ulvibacter marinus type strain NBRC 109484.</title>
        <authorList>
            <person name="Kawano K."/>
            <person name="Ushijima N."/>
            <person name="Kihara M."/>
            <person name="Itoh H."/>
        </authorList>
    </citation>
    <scope>NUCLEOTIDE SEQUENCE [LARGE SCALE GENOMIC DNA]</scope>
    <source>
        <strain evidence="9 10">NBRC 109484</strain>
    </source>
</reference>
<evidence type="ECO:0000256" key="4">
    <source>
        <dbReference type="ARBA" id="ARBA00022759"/>
    </source>
</evidence>
<comment type="catalytic activity">
    <reaction evidence="7">
        <text>Endonucleolytic cleavage of RNA, removing 5'-extranucleotides from tRNA precursor.</text>
        <dbReference type="EC" id="3.1.26.5"/>
    </reaction>
</comment>
<keyword evidence="2 7" id="KW-0819">tRNA processing</keyword>
<evidence type="ECO:0000256" key="5">
    <source>
        <dbReference type="ARBA" id="ARBA00022801"/>
    </source>
</evidence>
<dbReference type="PANTHER" id="PTHR33992">
    <property type="entry name" value="RIBONUCLEASE P PROTEIN COMPONENT"/>
    <property type="match status" value="1"/>
</dbReference>
<accession>A0A5J4IYJ7</accession>
<comment type="subunit">
    <text evidence="7">Consists of a catalytic RNA component (M1 or rnpB) and a protein subunit.</text>
</comment>
<dbReference type="Gene3D" id="3.30.230.10">
    <property type="match status" value="1"/>
</dbReference>
<comment type="function">
    <text evidence="1 7">RNaseP catalyzes the removal of the 5'-leader sequence from pre-tRNA to produce the mature 5'-terminus. It can also cleave other RNA substrates such as 4.5S RNA. The protein component plays an auxiliary but essential role in vivo by binding to the 5'-leader sequence and broadening the substrate specificity of the ribozyme.</text>
</comment>
<dbReference type="AlphaFoldDB" id="A0A5J4IYJ7"/>
<keyword evidence="10" id="KW-1185">Reference proteome</keyword>
<dbReference type="NCBIfam" id="TIGR00188">
    <property type="entry name" value="rnpA"/>
    <property type="match status" value="1"/>
</dbReference>